<proteinExistence type="predicted"/>
<evidence type="ECO:0000313" key="1">
    <source>
        <dbReference type="EMBL" id="GAH45455.1"/>
    </source>
</evidence>
<feature type="non-terminal residue" evidence="1">
    <location>
        <position position="181"/>
    </location>
</feature>
<gene>
    <name evidence="1" type="ORF">S03H2_21580</name>
</gene>
<reference evidence="1" key="1">
    <citation type="journal article" date="2014" name="Front. Microbiol.">
        <title>High frequency of phylogenetically diverse reductive dehalogenase-homologous genes in deep subseafloor sedimentary metagenomes.</title>
        <authorList>
            <person name="Kawai M."/>
            <person name="Futagami T."/>
            <person name="Toyoda A."/>
            <person name="Takaki Y."/>
            <person name="Nishi S."/>
            <person name="Hori S."/>
            <person name="Arai W."/>
            <person name="Tsubouchi T."/>
            <person name="Morono Y."/>
            <person name="Uchiyama I."/>
            <person name="Ito T."/>
            <person name="Fujiyama A."/>
            <person name="Inagaki F."/>
            <person name="Takami H."/>
        </authorList>
    </citation>
    <scope>NUCLEOTIDE SEQUENCE</scope>
    <source>
        <strain evidence="1">Expedition CK06-06</strain>
    </source>
</reference>
<dbReference type="AlphaFoldDB" id="X1GKW1"/>
<comment type="caution">
    <text evidence="1">The sequence shown here is derived from an EMBL/GenBank/DDBJ whole genome shotgun (WGS) entry which is preliminary data.</text>
</comment>
<sequence length="181" mass="20472">MDELGVSSSLPGIGSKLSQENVKHPPQLLENYISDAEKKVEHHQRIKAGNHLVEFIQLSYTFNGYDYWMKTVDLPLTERTAVKARVRSNIRHVVNLVAEVKYSNAKLAIFGSSPNGKENLWEPLIITDLYERAGGFALARGWSSKKMRITRIGINTGFPREMPYLEKYGVIELEKGQPGIK</sequence>
<protein>
    <submittedName>
        <fullName evidence="1">Uncharacterized protein</fullName>
    </submittedName>
</protein>
<organism evidence="1">
    <name type="scientific">marine sediment metagenome</name>
    <dbReference type="NCBI Taxonomy" id="412755"/>
    <lineage>
        <taxon>unclassified sequences</taxon>
        <taxon>metagenomes</taxon>
        <taxon>ecological metagenomes</taxon>
    </lineage>
</organism>
<accession>X1GKW1</accession>
<name>X1GKW1_9ZZZZ</name>
<dbReference type="EMBL" id="BARU01011506">
    <property type="protein sequence ID" value="GAH45455.1"/>
    <property type="molecule type" value="Genomic_DNA"/>
</dbReference>